<evidence type="ECO:0000256" key="4">
    <source>
        <dbReference type="ARBA" id="ARBA00022692"/>
    </source>
</evidence>
<name>A0A2W5A3R3_9SPHN</name>
<comment type="similarity">
    <text evidence="11">Belongs to the KdpC family.</text>
</comment>
<reference evidence="12 13" key="1">
    <citation type="submission" date="2017-08" db="EMBL/GenBank/DDBJ databases">
        <title>Infants hospitalized years apart are colonized by the same room-sourced microbial strains.</title>
        <authorList>
            <person name="Brooks B."/>
            <person name="Olm M.R."/>
            <person name="Firek B.A."/>
            <person name="Baker R."/>
            <person name="Thomas B.C."/>
            <person name="Morowitz M.J."/>
            <person name="Banfield J.F."/>
        </authorList>
    </citation>
    <scope>NUCLEOTIDE SEQUENCE [LARGE SCALE GENOMIC DNA]</scope>
    <source>
        <strain evidence="12">S2_018_000_R2_101</strain>
    </source>
</reference>
<sequence length="195" mass="20052">MTRDILTAFRPAIVLTIAFSLLLGIAYPLALTGIGQWLFPRQANGSLIVADGRPIGSALIGQGFESDRYFASRPSAAGKGYDGLASSGSNLGPAAQALADRVRGDVAKLEATGAGAPPVDLVTASASGLDPDISPSAADYQVARVAKARGLPEAVVRQLVARAVERPALPFLGEAHVNVLALNLALDRLNAGARE</sequence>
<dbReference type="Proteomes" id="UP000249066">
    <property type="component" value="Unassembled WGS sequence"/>
</dbReference>
<keyword evidence="7 11" id="KW-0630">Potassium</keyword>
<evidence type="ECO:0000256" key="6">
    <source>
        <dbReference type="ARBA" id="ARBA00022840"/>
    </source>
</evidence>
<evidence type="ECO:0000256" key="5">
    <source>
        <dbReference type="ARBA" id="ARBA00022741"/>
    </source>
</evidence>
<comment type="caution">
    <text evidence="12">The sequence shown here is derived from an EMBL/GenBank/DDBJ whole genome shotgun (WGS) entry which is preliminary data.</text>
</comment>
<dbReference type="Pfam" id="PF02669">
    <property type="entry name" value="KdpC"/>
    <property type="match status" value="1"/>
</dbReference>
<keyword evidence="2 11" id="KW-1003">Cell membrane</keyword>
<dbReference type="GO" id="GO:0005886">
    <property type="term" value="C:plasma membrane"/>
    <property type="evidence" value="ECO:0007669"/>
    <property type="project" value="UniProtKB-SubCell"/>
</dbReference>
<dbReference type="GO" id="GO:0005524">
    <property type="term" value="F:ATP binding"/>
    <property type="evidence" value="ECO:0007669"/>
    <property type="project" value="UniProtKB-UniRule"/>
</dbReference>
<evidence type="ECO:0000256" key="8">
    <source>
        <dbReference type="ARBA" id="ARBA00022989"/>
    </source>
</evidence>
<keyword evidence="6 11" id="KW-0067">ATP-binding</keyword>
<comment type="subcellular location">
    <subcellularLocation>
        <location evidence="11">Cell membrane</location>
        <topology evidence="11">Single-pass membrane protein</topology>
    </subcellularLocation>
</comment>
<evidence type="ECO:0000256" key="10">
    <source>
        <dbReference type="ARBA" id="ARBA00023136"/>
    </source>
</evidence>
<evidence type="ECO:0000313" key="12">
    <source>
        <dbReference type="EMBL" id="PZO89214.1"/>
    </source>
</evidence>
<dbReference type="HAMAP" id="MF_00276">
    <property type="entry name" value="KdpC"/>
    <property type="match status" value="1"/>
</dbReference>
<gene>
    <name evidence="11" type="primary">kdpC</name>
    <name evidence="12" type="ORF">DI623_10980</name>
</gene>
<dbReference type="GO" id="GO:0008556">
    <property type="term" value="F:P-type potassium transmembrane transporter activity"/>
    <property type="evidence" value="ECO:0007669"/>
    <property type="project" value="InterPro"/>
</dbReference>
<accession>A0A2W5A3R3</accession>
<evidence type="ECO:0000256" key="2">
    <source>
        <dbReference type="ARBA" id="ARBA00022475"/>
    </source>
</evidence>
<evidence type="ECO:0000256" key="11">
    <source>
        <dbReference type="HAMAP-Rule" id="MF_00276"/>
    </source>
</evidence>
<evidence type="ECO:0000256" key="3">
    <source>
        <dbReference type="ARBA" id="ARBA00022538"/>
    </source>
</evidence>
<keyword evidence="9 11" id="KW-0406">Ion transport</keyword>
<keyword evidence="3 11" id="KW-0633">Potassium transport</keyword>
<dbReference type="InterPro" id="IPR003820">
    <property type="entry name" value="KdpC"/>
</dbReference>
<dbReference type="PIRSF" id="PIRSF001296">
    <property type="entry name" value="K_ATPase_KdpC"/>
    <property type="match status" value="1"/>
</dbReference>
<keyword evidence="10 11" id="KW-0472">Membrane</keyword>
<comment type="function">
    <text evidence="11">Part of the high-affinity ATP-driven potassium transport (or Kdp) system, which catalyzes the hydrolysis of ATP coupled with the electrogenic transport of potassium into the cytoplasm. This subunit acts as a catalytic chaperone that increases the ATP-binding affinity of the ATP-hydrolyzing subunit KdpB by the formation of a transient KdpB/KdpC/ATP ternary complex.</text>
</comment>
<evidence type="ECO:0000313" key="13">
    <source>
        <dbReference type="Proteomes" id="UP000249066"/>
    </source>
</evidence>
<proteinExistence type="inferred from homology"/>
<feature type="transmembrane region" description="Helical" evidence="11">
    <location>
        <begin position="12"/>
        <end position="39"/>
    </location>
</feature>
<keyword evidence="1 11" id="KW-0813">Transport</keyword>
<dbReference type="EMBL" id="QFNN01000068">
    <property type="protein sequence ID" value="PZO89214.1"/>
    <property type="molecule type" value="Genomic_DNA"/>
</dbReference>
<evidence type="ECO:0000256" key="7">
    <source>
        <dbReference type="ARBA" id="ARBA00022958"/>
    </source>
</evidence>
<comment type="subunit">
    <text evidence="11">The system is composed of three essential subunits: KdpA, KdpB and KdpC.</text>
</comment>
<keyword evidence="8 11" id="KW-1133">Transmembrane helix</keyword>
<dbReference type="NCBIfam" id="NF001454">
    <property type="entry name" value="PRK00315.1"/>
    <property type="match status" value="1"/>
</dbReference>
<organism evidence="12 13">
    <name type="scientific">Sphingomonas sanxanigenens</name>
    <dbReference type="NCBI Taxonomy" id="397260"/>
    <lineage>
        <taxon>Bacteria</taxon>
        <taxon>Pseudomonadati</taxon>
        <taxon>Pseudomonadota</taxon>
        <taxon>Alphaproteobacteria</taxon>
        <taxon>Sphingomonadales</taxon>
        <taxon>Sphingomonadaceae</taxon>
        <taxon>Sphingomonas</taxon>
    </lineage>
</organism>
<dbReference type="PANTHER" id="PTHR30042">
    <property type="entry name" value="POTASSIUM-TRANSPORTING ATPASE C CHAIN"/>
    <property type="match status" value="1"/>
</dbReference>
<evidence type="ECO:0000256" key="1">
    <source>
        <dbReference type="ARBA" id="ARBA00022448"/>
    </source>
</evidence>
<dbReference type="AlphaFoldDB" id="A0A2W5A3R3"/>
<protein>
    <recommendedName>
        <fullName evidence="11">Potassium-transporting ATPase KdpC subunit</fullName>
    </recommendedName>
    <alternativeName>
        <fullName evidence="11">ATP phosphohydrolase [potassium-transporting] C chain</fullName>
    </alternativeName>
    <alternativeName>
        <fullName evidence="11">Potassium-binding and translocating subunit C</fullName>
    </alternativeName>
    <alternativeName>
        <fullName evidence="11">Potassium-translocating ATPase C chain</fullName>
    </alternativeName>
</protein>
<dbReference type="PANTHER" id="PTHR30042:SF2">
    <property type="entry name" value="POTASSIUM-TRANSPORTING ATPASE KDPC SUBUNIT"/>
    <property type="match status" value="1"/>
</dbReference>
<keyword evidence="5 11" id="KW-0547">Nucleotide-binding</keyword>
<evidence type="ECO:0000256" key="9">
    <source>
        <dbReference type="ARBA" id="ARBA00023065"/>
    </source>
</evidence>
<keyword evidence="4 11" id="KW-0812">Transmembrane</keyword>
<dbReference type="NCBIfam" id="TIGR00681">
    <property type="entry name" value="kdpC"/>
    <property type="match status" value="1"/>
</dbReference>